<dbReference type="SUPFAM" id="SSF57845">
    <property type="entry name" value="B-box zinc-binding domain"/>
    <property type="match status" value="1"/>
</dbReference>
<proteinExistence type="predicted"/>
<keyword evidence="1" id="KW-0479">Metal-binding</keyword>
<dbReference type="PANTHER" id="PTHR25462:SF296">
    <property type="entry name" value="MEIOTIC P26, ISOFORM F"/>
    <property type="match status" value="1"/>
</dbReference>
<dbReference type="InterPro" id="IPR000315">
    <property type="entry name" value="Znf_B-box"/>
</dbReference>
<dbReference type="GO" id="GO:0008270">
    <property type="term" value="F:zinc ion binding"/>
    <property type="evidence" value="ECO:0007669"/>
    <property type="project" value="UniProtKB-KW"/>
</dbReference>
<evidence type="ECO:0000259" key="2">
    <source>
        <dbReference type="PROSITE" id="PS50119"/>
    </source>
</evidence>
<name>A0AA35SIC2_GEOBA</name>
<protein>
    <recommendedName>
        <fullName evidence="2">B box-type domain-containing protein</fullName>
    </recommendedName>
</protein>
<dbReference type="AlphaFoldDB" id="A0AA35SIC2"/>
<keyword evidence="4" id="KW-1185">Reference proteome</keyword>
<dbReference type="PROSITE" id="PS50119">
    <property type="entry name" value="ZF_BBOX"/>
    <property type="match status" value="1"/>
</dbReference>
<sequence>MLSKRESSCETHPSQLLTHYCKMCKQLICIDCLRESSNDCTHRQRKVSITEASHQAKDAILASLKPIRGQLASIEGVVQQIQAKKQHISEQATEVNSRIDGDIEGLKAALEQRRGELKEAVKAEEERKYSGLRGQEEDAEIAKNQLSNYLGGVNQCLQRGSNVQVVKLQQVVEEKVREILQEFSSMPQAPVEAANLRYFSSGELSASIPPSDWCVRAVLQQQISTCLLTVPGGPPLAMKQMSQSFTLEQTLLVVCWTNSKLSFPQRTVATQKWLKPNEACQSLVTKSWSITFLSPKGGRSFMSRCLDTRFQAVHWI</sequence>
<keyword evidence="1" id="KW-0863">Zinc-finger</keyword>
<evidence type="ECO:0000313" key="4">
    <source>
        <dbReference type="Proteomes" id="UP001174909"/>
    </source>
</evidence>
<dbReference type="Gene3D" id="3.30.160.60">
    <property type="entry name" value="Classic Zinc Finger"/>
    <property type="match status" value="1"/>
</dbReference>
<evidence type="ECO:0000313" key="3">
    <source>
        <dbReference type="EMBL" id="CAI8029462.1"/>
    </source>
</evidence>
<dbReference type="InterPro" id="IPR047153">
    <property type="entry name" value="TRIM45/56/19-like"/>
</dbReference>
<evidence type="ECO:0000256" key="1">
    <source>
        <dbReference type="PROSITE-ProRule" id="PRU00024"/>
    </source>
</evidence>
<reference evidence="3" key="1">
    <citation type="submission" date="2023-03" db="EMBL/GenBank/DDBJ databases">
        <authorList>
            <person name="Steffen K."/>
            <person name="Cardenas P."/>
        </authorList>
    </citation>
    <scope>NUCLEOTIDE SEQUENCE</scope>
</reference>
<keyword evidence="1" id="KW-0862">Zinc</keyword>
<comment type="caution">
    <text evidence="3">The sequence shown here is derived from an EMBL/GenBank/DDBJ whole genome shotgun (WGS) entry which is preliminary data.</text>
</comment>
<organism evidence="3 4">
    <name type="scientific">Geodia barretti</name>
    <name type="common">Barrett's horny sponge</name>
    <dbReference type="NCBI Taxonomy" id="519541"/>
    <lineage>
        <taxon>Eukaryota</taxon>
        <taxon>Metazoa</taxon>
        <taxon>Porifera</taxon>
        <taxon>Demospongiae</taxon>
        <taxon>Heteroscleromorpha</taxon>
        <taxon>Tetractinellida</taxon>
        <taxon>Astrophorina</taxon>
        <taxon>Geodiidae</taxon>
        <taxon>Geodia</taxon>
    </lineage>
</organism>
<gene>
    <name evidence="3" type="ORF">GBAR_LOCUS16743</name>
</gene>
<dbReference type="CDD" id="cd19756">
    <property type="entry name" value="Bbox2"/>
    <property type="match status" value="1"/>
</dbReference>
<accession>A0AA35SIC2</accession>
<dbReference type="EMBL" id="CASHTH010002410">
    <property type="protein sequence ID" value="CAI8029462.1"/>
    <property type="molecule type" value="Genomic_DNA"/>
</dbReference>
<feature type="domain" description="B box-type" evidence="2">
    <location>
        <begin position="4"/>
        <end position="49"/>
    </location>
</feature>
<dbReference type="Proteomes" id="UP001174909">
    <property type="component" value="Unassembled WGS sequence"/>
</dbReference>
<dbReference type="PANTHER" id="PTHR25462">
    <property type="entry name" value="BONUS, ISOFORM C-RELATED"/>
    <property type="match status" value="1"/>
</dbReference>